<accession>A0A1I6LGK1</accession>
<sequence>MELDPEALDTAEERGQYLLAKELLTFIEEYDDEVERGVHVERLEAYADALDERGVQSVDAEQMDELLEADRTDAETWVDSDAIYDVGDGFSAFPARWHDELRGEEDVLRFVDAIDADLAGGEKETATGATGDGVPQDLLLDAVSALGPYSRDGAKSEVERIREEGYVEELADQHPQARIRPTHE</sequence>
<dbReference type="STRING" id="767519.SAMN05216559_2654"/>
<dbReference type="Proteomes" id="UP000199062">
    <property type="component" value="Unassembled WGS sequence"/>
</dbReference>
<evidence type="ECO:0000313" key="3">
    <source>
        <dbReference type="Proteomes" id="UP000199062"/>
    </source>
</evidence>
<evidence type="ECO:0000313" key="2">
    <source>
        <dbReference type="EMBL" id="SFS02516.1"/>
    </source>
</evidence>
<dbReference type="EMBL" id="FOZK01000002">
    <property type="protein sequence ID" value="SFS02516.1"/>
    <property type="molecule type" value="Genomic_DNA"/>
</dbReference>
<reference evidence="2 3" key="1">
    <citation type="submission" date="2016-10" db="EMBL/GenBank/DDBJ databases">
        <authorList>
            <person name="de Groot N.N."/>
        </authorList>
    </citation>
    <scope>NUCLEOTIDE SEQUENCE [LARGE SCALE GENOMIC DNA]</scope>
    <source>
        <strain evidence="2 3">CGMCC 1.10457</strain>
    </source>
</reference>
<proteinExistence type="predicted"/>
<dbReference type="RefSeq" id="WP_089816973.1">
    <property type="nucleotide sequence ID" value="NZ_FOZK01000002.1"/>
</dbReference>
<feature type="region of interest" description="Disordered" evidence="1">
    <location>
        <begin position="165"/>
        <end position="184"/>
    </location>
</feature>
<organism evidence="2 3">
    <name type="scientific">Halomicrobium zhouii</name>
    <dbReference type="NCBI Taxonomy" id="767519"/>
    <lineage>
        <taxon>Archaea</taxon>
        <taxon>Methanobacteriati</taxon>
        <taxon>Methanobacteriota</taxon>
        <taxon>Stenosarchaea group</taxon>
        <taxon>Halobacteria</taxon>
        <taxon>Halobacteriales</taxon>
        <taxon>Haloarculaceae</taxon>
        <taxon>Halomicrobium</taxon>
    </lineage>
</organism>
<gene>
    <name evidence="2" type="ORF">SAMN05216559_2654</name>
</gene>
<protein>
    <submittedName>
        <fullName evidence="2">Uncharacterized protein</fullName>
    </submittedName>
</protein>
<keyword evidence="3" id="KW-1185">Reference proteome</keyword>
<dbReference type="AlphaFoldDB" id="A0A1I6LGK1"/>
<name>A0A1I6LGK1_9EURY</name>
<dbReference type="OrthoDB" id="299301at2157"/>
<evidence type="ECO:0000256" key="1">
    <source>
        <dbReference type="SAM" id="MobiDB-lite"/>
    </source>
</evidence>